<feature type="binding site" evidence="5">
    <location>
        <position position="64"/>
    </location>
    <ligand>
        <name>Fe cation</name>
        <dbReference type="ChEBI" id="CHEBI:24875"/>
        <label>2</label>
    </ligand>
</feature>
<keyword evidence="5" id="KW-0547">Nucleotide-binding</keyword>
<keyword evidence="3 5" id="KW-0408">Iron</keyword>
<feature type="binding site" evidence="5">
    <location>
        <position position="64"/>
    </location>
    <ligand>
        <name>AMP</name>
        <dbReference type="ChEBI" id="CHEBI:456215"/>
    </ligand>
</feature>
<protein>
    <recommendedName>
        <fullName evidence="5">3',5'-cyclic adenosine monophosphate phosphodiesterase CpdA</fullName>
        <shortName evidence="5">3',5'-cyclic AMP phosphodiesterase</shortName>
        <shortName evidence="5">cAMP phosphodiesterase</shortName>
        <ecNumber evidence="5">3.1.4.53</ecNumber>
    </recommendedName>
</protein>
<dbReference type="Proteomes" id="UP001595692">
    <property type="component" value="Unassembled WGS sequence"/>
</dbReference>
<feature type="binding site" evidence="5">
    <location>
        <position position="204"/>
    </location>
    <ligand>
        <name>Fe cation</name>
        <dbReference type="ChEBI" id="CHEBI:24875"/>
        <label>1</label>
    </ligand>
</feature>
<evidence type="ECO:0000313" key="7">
    <source>
        <dbReference type="EMBL" id="MFC3911894.1"/>
    </source>
</evidence>
<dbReference type="Pfam" id="PF00149">
    <property type="entry name" value="Metallophos"/>
    <property type="match status" value="1"/>
</dbReference>
<keyword evidence="8" id="KW-1185">Reference proteome</keyword>
<proteinExistence type="inferred from homology"/>
<comment type="cofactor">
    <cofactor evidence="5">
        <name>Fe(2+)</name>
        <dbReference type="ChEBI" id="CHEBI:29033"/>
    </cofactor>
    <text evidence="5">Binds 2 Fe(2+) ions per subunit.</text>
</comment>
<dbReference type="InterPro" id="IPR026575">
    <property type="entry name" value="GpdQ/CpdA-like"/>
</dbReference>
<dbReference type="SUPFAM" id="SSF56300">
    <property type="entry name" value="Metallo-dependent phosphatases"/>
    <property type="match status" value="1"/>
</dbReference>
<dbReference type="InterPro" id="IPR046379">
    <property type="entry name" value="cAMP_phosphodiest_CpdA"/>
</dbReference>
<feature type="binding site" evidence="5">
    <location>
        <position position="24"/>
    </location>
    <ligand>
        <name>Fe cation</name>
        <dbReference type="ChEBI" id="CHEBI:24875"/>
        <label>1</label>
    </ligand>
</feature>
<dbReference type="EC" id="3.1.4.53" evidence="5"/>
<dbReference type="InterPro" id="IPR004843">
    <property type="entry name" value="Calcineurin-like_PHP"/>
</dbReference>
<keyword evidence="5" id="KW-0114">cAMP</keyword>
<reference evidence="8" key="1">
    <citation type="journal article" date="2019" name="Int. J. Syst. Evol. Microbiol.">
        <title>The Global Catalogue of Microorganisms (GCM) 10K type strain sequencing project: providing services to taxonomists for standard genome sequencing and annotation.</title>
        <authorList>
            <consortium name="The Broad Institute Genomics Platform"/>
            <consortium name="The Broad Institute Genome Sequencing Center for Infectious Disease"/>
            <person name="Wu L."/>
            <person name="Ma J."/>
        </authorList>
    </citation>
    <scope>NUCLEOTIDE SEQUENCE [LARGE SCALE GENOMIC DNA]</scope>
    <source>
        <strain evidence="8">CCUG 54939</strain>
    </source>
</reference>
<feature type="binding site" evidence="5">
    <location>
        <position position="94"/>
    </location>
    <ligand>
        <name>Fe cation</name>
        <dbReference type="ChEBI" id="CHEBI:24875"/>
        <label>2</label>
    </ligand>
</feature>
<organism evidence="7 8">
    <name type="scientific">Pseudaeromonas sharmana</name>
    <dbReference type="NCBI Taxonomy" id="328412"/>
    <lineage>
        <taxon>Bacteria</taxon>
        <taxon>Pseudomonadati</taxon>
        <taxon>Pseudomonadota</taxon>
        <taxon>Gammaproteobacteria</taxon>
        <taxon>Aeromonadales</taxon>
        <taxon>Aeromonadaceae</taxon>
        <taxon>Pseudaeromonas</taxon>
    </lineage>
</organism>
<dbReference type="EMBL" id="JBHSAF010000001">
    <property type="protein sequence ID" value="MFC3911894.1"/>
    <property type="molecule type" value="Genomic_DNA"/>
</dbReference>
<keyword evidence="2 5" id="KW-0378">Hydrolase</keyword>
<gene>
    <name evidence="5 7" type="primary">cpdA</name>
    <name evidence="7" type="ORF">ACFOSS_00235</name>
</gene>
<dbReference type="GO" id="GO:0004115">
    <property type="term" value="F:3',5'-cyclic-AMP phosphodiesterase activity"/>
    <property type="evidence" value="ECO:0007669"/>
    <property type="project" value="UniProtKB-EC"/>
</dbReference>
<dbReference type="InterPro" id="IPR050884">
    <property type="entry name" value="CNP_phosphodiesterase-III"/>
</dbReference>
<feature type="binding site" evidence="5">
    <location>
        <position position="22"/>
    </location>
    <ligand>
        <name>Fe cation</name>
        <dbReference type="ChEBI" id="CHEBI:24875"/>
        <label>1</label>
    </ligand>
</feature>
<feature type="binding site" evidence="5">
    <location>
        <position position="202"/>
    </location>
    <ligand>
        <name>Fe cation</name>
        <dbReference type="ChEBI" id="CHEBI:24875"/>
        <label>2</label>
    </ligand>
</feature>
<sequence>MDTVTLAAGGGDQPIRLLQITDTHLFAQAEGQLLGIRTADSFQAVLDAVQAQKAAFDLILATGDLSQDYSTASYSRFADMVRPLGRPVFWLPGNHDDGPLMRRVMPDFGISPARQVLLPGWQILLLDTQVYSVPHGWLKPEQMSFLEQCLSSEPARYSVICLHHNTFPVGSTWLDQHDLKNGSDLLGLLGRFPNARLVLCGHVHQETDLEHNGVRFISSPSTCIQFEPLSRDFGLDTKGPGWRYLQLYPDGRIETQVHRLPDGHFVPDGAATGY</sequence>
<dbReference type="PANTHER" id="PTHR42988">
    <property type="entry name" value="PHOSPHOHYDROLASE"/>
    <property type="match status" value="1"/>
</dbReference>
<dbReference type="NCBIfam" id="NF008359">
    <property type="entry name" value="PRK11148.1"/>
    <property type="match status" value="1"/>
</dbReference>
<feature type="binding site" evidence="5">
    <location>
        <position position="204"/>
    </location>
    <ligand>
        <name>AMP</name>
        <dbReference type="ChEBI" id="CHEBI:456215"/>
    </ligand>
</feature>
<evidence type="ECO:0000256" key="4">
    <source>
        <dbReference type="ARBA" id="ARBA00025742"/>
    </source>
</evidence>
<keyword evidence="1 5" id="KW-0479">Metal-binding</keyword>
<comment type="similarity">
    <text evidence="4 5">Belongs to the cyclic nucleotide phosphodiesterase class-III family.</text>
</comment>
<feature type="domain" description="Calcineurin-like phosphoesterase" evidence="6">
    <location>
        <begin position="15"/>
        <end position="205"/>
    </location>
</feature>
<evidence type="ECO:0000256" key="3">
    <source>
        <dbReference type="ARBA" id="ARBA00023004"/>
    </source>
</evidence>
<dbReference type="HAMAP" id="MF_00905">
    <property type="entry name" value="cAMP_phosphodiest_CpdA"/>
    <property type="match status" value="1"/>
</dbReference>
<accession>A0ABV8CIH7</accession>
<dbReference type="CDD" id="cd07402">
    <property type="entry name" value="MPP_GpdQ"/>
    <property type="match status" value="1"/>
</dbReference>
<feature type="binding site" evidence="5">
    <location>
        <position position="24"/>
    </location>
    <ligand>
        <name>AMP</name>
        <dbReference type="ChEBI" id="CHEBI:456215"/>
    </ligand>
</feature>
<evidence type="ECO:0000256" key="2">
    <source>
        <dbReference type="ARBA" id="ARBA00022801"/>
    </source>
</evidence>
<comment type="function">
    <text evidence="5">Hydrolyzes cAMP to 5'-AMP. Plays an important regulatory role in modulating the intracellular concentration of cAMP, thereby influencing cAMP-dependent processes.</text>
</comment>
<evidence type="ECO:0000259" key="6">
    <source>
        <dbReference type="Pfam" id="PF00149"/>
    </source>
</evidence>
<evidence type="ECO:0000256" key="1">
    <source>
        <dbReference type="ARBA" id="ARBA00022723"/>
    </source>
</evidence>
<feature type="binding site" evidence="5">
    <location>
        <position position="163"/>
    </location>
    <ligand>
        <name>Fe cation</name>
        <dbReference type="ChEBI" id="CHEBI:24875"/>
        <label>2</label>
    </ligand>
</feature>
<feature type="binding site" evidence="5">
    <location>
        <position position="64"/>
    </location>
    <ligand>
        <name>Fe cation</name>
        <dbReference type="ChEBI" id="CHEBI:24875"/>
        <label>1</label>
    </ligand>
</feature>
<evidence type="ECO:0000256" key="5">
    <source>
        <dbReference type="HAMAP-Rule" id="MF_00905"/>
    </source>
</evidence>
<dbReference type="InterPro" id="IPR029052">
    <property type="entry name" value="Metallo-depent_PP-like"/>
</dbReference>
<dbReference type="RefSeq" id="WP_377149690.1">
    <property type="nucleotide sequence ID" value="NZ_JBHSAF010000001.1"/>
</dbReference>
<dbReference type="Gene3D" id="3.60.21.10">
    <property type="match status" value="1"/>
</dbReference>
<comment type="catalytic activity">
    <reaction evidence="5">
        <text>3',5'-cyclic AMP + H2O = AMP + H(+)</text>
        <dbReference type="Rhea" id="RHEA:25277"/>
        <dbReference type="ChEBI" id="CHEBI:15377"/>
        <dbReference type="ChEBI" id="CHEBI:15378"/>
        <dbReference type="ChEBI" id="CHEBI:58165"/>
        <dbReference type="ChEBI" id="CHEBI:456215"/>
        <dbReference type="EC" id="3.1.4.53"/>
    </reaction>
</comment>
<feature type="binding site" evidence="5">
    <location>
        <begin position="94"/>
        <end position="95"/>
    </location>
    <ligand>
        <name>AMP</name>
        <dbReference type="ChEBI" id="CHEBI:456215"/>
    </ligand>
</feature>
<comment type="caution">
    <text evidence="7">The sequence shown here is derived from an EMBL/GenBank/DDBJ whole genome shotgun (WGS) entry which is preliminary data.</text>
</comment>
<evidence type="ECO:0000313" key="8">
    <source>
        <dbReference type="Proteomes" id="UP001595692"/>
    </source>
</evidence>
<dbReference type="PANTHER" id="PTHR42988:SF2">
    <property type="entry name" value="CYCLIC NUCLEOTIDE PHOSPHODIESTERASE CBUA0032-RELATED"/>
    <property type="match status" value="1"/>
</dbReference>
<name>A0ABV8CIH7_9GAMM</name>